<dbReference type="GO" id="GO:0004497">
    <property type="term" value="F:monooxygenase activity"/>
    <property type="evidence" value="ECO:0007669"/>
    <property type="project" value="UniProtKB-KW"/>
</dbReference>
<dbReference type="InterPro" id="IPR045384">
    <property type="entry name" value="DUF6527"/>
</dbReference>
<dbReference type="AlphaFoldDB" id="A0A084E6D0"/>
<reference evidence="1 2" key="1">
    <citation type="submission" date="2014-03" db="EMBL/GenBank/DDBJ databases">
        <title>Genome sequence of Sphingobium yanoikuyae B1.</title>
        <authorList>
            <person name="Gan H.M."/>
            <person name="Gan H.Y."/>
            <person name="Savka M.A."/>
        </authorList>
    </citation>
    <scope>NUCLEOTIDE SEQUENCE [LARGE SCALE GENOMIC DNA]</scope>
    <source>
        <strain evidence="1 2">B1</strain>
    </source>
</reference>
<proteinExistence type="predicted"/>
<evidence type="ECO:0000313" key="1">
    <source>
        <dbReference type="EMBL" id="KEZ13522.1"/>
    </source>
</evidence>
<organism evidence="1 2">
    <name type="scientific">Sphingobium yanoikuyae</name>
    <name type="common">Sphingomonas yanoikuyae</name>
    <dbReference type="NCBI Taxonomy" id="13690"/>
    <lineage>
        <taxon>Bacteria</taxon>
        <taxon>Pseudomonadati</taxon>
        <taxon>Pseudomonadota</taxon>
        <taxon>Alphaproteobacteria</taxon>
        <taxon>Sphingomonadales</taxon>
        <taxon>Sphingomonadaceae</taxon>
        <taxon>Sphingobium</taxon>
    </lineage>
</organism>
<dbReference type="eggNOG" id="ENOG5032ZJM">
    <property type="taxonomic scope" value="Bacteria"/>
</dbReference>
<dbReference type="RefSeq" id="WP_080727369.1">
    <property type="nucleotide sequence ID" value="NZ_JGVR01000058.1"/>
</dbReference>
<keyword evidence="1" id="KW-0503">Monooxygenase</keyword>
<comment type="caution">
    <text evidence="1">The sequence shown here is derived from an EMBL/GenBank/DDBJ whole genome shotgun (WGS) entry which is preliminary data.</text>
</comment>
<dbReference type="EMBL" id="JGVR01000058">
    <property type="protein sequence ID" value="KEZ13522.1"/>
    <property type="molecule type" value="Genomic_DNA"/>
</dbReference>
<gene>
    <name evidence="1" type="ORF">CP98_04977</name>
</gene>
<dbReference type="Proteomes" id="UP000028534">
    <property type="component" value="Unassembled WGS sequence"/>
</dbReference>
<dbReference type="PATRIC" id="fig|13690.10.peg.5145"/>
<evidence type="ECO:0000313" key="2">
    <source>
        <dbReference type="Proteomes" id="UP000028534"/>
    </source>
</evidence>
<protein>
    <submittedName>
        <fullName evidence="1">Ammonia monooxygenase</fullName>
    </submittedName>
</protein>
<sequence length="111" mass="11567">MGALSAILRGADDGGLLFFCPGCRAVHGIKVGDGPGPRWGYNGNPTASTFTPSVLVTTGRAVDPNFQPEPGDPPEVCHSFVTDGNIQFLSDSTHALAGQTVVLPPFKWGDD</sequence>
<keyword evidence="1" id="KW-0560">Oxidoreductase</keyword>
<accession>A0A084E6D0</accession>
<name>A0A084E6D0_SPHYA</name>
<dbReference type="Pfam" id="PF20137">
    <property type="entry name" value="BubE"/>
    <property type="match status" value="1"/>
</dbReference>